<name>A0ABP0K9U6_9DINO</name>
<reference evidence="1 2" key="1">
    <citation type="submission" date="2024-02" db="EMBL/GenBank/DDBJ databases">
        <authorList>
            <person name="Chen Y."/>
            <person name="Shah S."/>
            <person name="Dougan E. K."/>
            <person name="Thang M."/>
            <person name="Chan C."/>
        </authorList>
    </citation>
    <scope>NUCLEOTIDE SEQUENCE [LARGE SCALE GENOMIC DNA]</scope>
</reference>
<keyword evidence="2" id="KW-1185">Reference proteome</keyword>
<evidence type="ECO:0000313" key="2">
    <source>
        <dbReference type="Proteomes" id="UP001642484"/>
    </source>
</evidence>
<dbReference type="EMBL" id="CAXAMN010007991">
    <property type="protein sequence ID" value="CAK9023545.1"/>
    <property type="molecule type" value="Genomic_DNA"/>
</dbReference>
<dbReference type="InterPro" id="IPR029063">
    <property type="entry name" value="SAM-dependent_MTases_sf"/>
</dbReference>
<sequence>MEVEGLAGPCLLEYQLVEGNGKWMSWNASWFLAMFERFIYGEGCGGDVPCLADSQGAPLELAIMRLLTVNVVGHHLVTLLRICPLIPFFGTIYAALSFNEAYLVVQALSLISMAQRVAVSMANAHPKHWGTRWMKVVDNYWPRLVHVGLGDISNLLGQVFRSSCDLQRAREIKFYHIWTHADAFDKPVVDQVCGNPLALMSYRSTNSFEEWLKLFQRRVESRPRMMLVDRAIGRHPLDHDLPSRVATGYGVDSALLDLFWAPPSCQFWSRPRSGPCCAAMPHRVLGHFQVLEGCEEFCCQRSCWGCMQNGTWWTALAGCRPLHYLNCTVSQNHGSSPWGHWFEFGVYYGATLQSTALHLLRATATGTSGTPGTHHPRVVGFDSFQGISEAWREFPEFTFSTEGEVPINLPPNAKVVVGWYNETLPRFLSTFSAKRDFIEWVHLDCDTFLGLLCSALAKGHKRLWLYTTKKGTLIWRCFCSFSGPIWRVRPIV</sequence>
<protein>
    <submittedName>
        <fullName evidence="1">Uncharacterized protein</fullName>
    </submittedName>
</protein>
<evidence type="ECO:0000313" key="1">
    <source>
        <dbReference type="EMBL" id="CAK9023545.1"/>
    </source>
</evidence>
<proteinExistence type="predicted"/>
<dbReference type="Gene3D" id="3.40.50.150">
    <property type="entry name" value="Vaccinia Virus protein VP39"/>
    <property type="match status" value="1"/>
</dbReference>
<comment type="caution">
    <text evidence="1">The sequence shown here is derived from an EMBL/GenBank/DDBJ whole genome shotgun (WGS) entry which is preliminary data.</text>
</comment>
<gene>
    <name evidence="1" type="ORF">CCMP2556_LOCUS15274</name>
</gene>
<dbReference type="Proteomes" id="UP001642484">
    <property type="component" value="Unassembled WGS sequence"/>
</dbReference>
<accession>A0ABP0K9U6</accession>
<organism evidence="1 2">
    <name type="scientific">Durusdinium trenchii</name>
    <dbReference type="NCBI Taxonomy" id="1381693"/>
    <lineage>
        <taxon>Eukaryota</taxon>
        <taxon>Sar</taxon>
        <taxon>Alveolata</taxon>
        <taxon>Dinophyceae</taxon>
        <taxon>Suessiales</taxon>
        <taxon>Symbiodiniaceae</taxon>
        <taxon>Durusdinium</taxon>
    </lineage>
</organism>